<dbReference type="Gramene" id="Os02t0203401-00">
    <property type="protein sequence ID" value="Os02t0203401-00"/>
    <property type="gene ID" value="Os02g0203401"/>
</dbReference>
<organism evidence="1 2">
    <name type="scientific">Oryza sativa subsp. japonica</name>
    <name type="common">Rice</name>
    <dbReference type="NCBI Taxonomy" id="39947"/>
    <lineage>
        <taxon>Eukaryota</taxon>
        <taxon>Viridiplantae</taxon>
        <taxon>Streptophyta</taxon>
        <taxon>Embryophyta</taxon>
        <taxon>Tracheophyta</taxon>
        <taxon>Spermatophyta</taxon>
        <taxon>Magnoliopsida</taxon>
        <taxon>Liliopsida</taxon>
        <taxon>Poales</taxon>
        <taxon>Poaceae</taxon>
        <taxon>BOP clade</taxon>
        <taxon>Oryzoideae</taxon>
        <taxon>Oryzeae</taxon>
        <taxon>Oryzinae</taxon>
        <taxon>Oryza</taxon>
        <taxon>Oryza sativa</taxon>
    </lineage>
</organism>
<sequence>MSEPSTSFETTRGNKVSCMSADHMDSRQASGTGSSHEIAASTMKNLLEFSGIASKLNSKDPKMVNVVSTSFSFTYETGPGAQVAYVERLEIALSHFSTLVSFLRALPMTATVRGWWPQRSSKSYATGCKEQEC</sequence>
<protein>
    <submittedName>
        <fullName evidence="1">Os02g0203401 protein</fullName>
    </submittedName>
</protein>
<evidence type="ECO:0000313" key="1">
    <source>
        <dbReference type="EMBL" id="BAS77540.1"/>
    </source>
</evidence>
<name>A0A0P0VG59_ORYSJ</name>
<reference evidence="1 2" key="2">
    <citation type="journal article" date="2013" name="Plant Cell Physiol.">
        <title>Rice Annotation Project Database (RAP-DB): an integrative and interactive database for rice genomics.</title>
        <authorList>
            <person name="Sakai H."/>
            <person name="Lee S.S."/>
            <person name="Tanaka T."/>
            <person name="Numa H."/>
            <person name="Kim J."/>
            <person name="Kawahara Y."/>
            <person name="Wakimoto H."/>
            <person name="Yang C.C."/>
            <person name="Iwamoto M."/>
            <person name="Abe T."/>
            <person name="Yamada Y."/>
            <person name="Muto A."/>
            <person name="Inokuchi H."/>
            <person name="Ikemura T."/>
            <person name="Matsumoto T."/>
            <person name="Sasaki T."/>
            <person name="Itoh T."/>
        </authorList>
    </citation>
    <scope>NUCLEOTIDE SEQUENCE [LARGE SCALE GENOMIC DNA]</scope>
    <source>
        <strain evidence="2">cv. Nipponbare</strain>
    </source>
</reference>
<dbReference type="InParanoid" id="A0A0P0VG59"/>
<gene>
    <name evidence="1" type="ordered locus">Os02g0203401</name>
    <name evidence="1" type="ORF">OSNPB_020203401</name>
</gene>
<reference evidence="2" key="1">
    <citation type="journal article" date="2005" name="Nature">
        <title>The map-based sequence of the rice genome.</title>
        <authorList>
            <consortium name="International rice genome sequencing project (IRGSP)"/>
            <person name="Matsumoto T."/>
            <person name="Wu J."/>
            <person name="Kanamori H."/>
            <person name="Katayose Y."/>
            <person name="Fujisawa M."/>
            <person name="Namiki N."/>
            <person name="Mizuno H."/>
            <person name="Yamamoto K."/>
            <person name="Antonio B.A."/>
            <person name="Baba T."/>
            <person name="Sakata K."/>
            <person name="Nagamura Y."/>
            <person name="Aoki H."/>
            <person name="Arikawa K."/>
            <person name="Arita K."/>
            <person name="Bito T."/>
            <person name="Chiden Y."/>
            <person name="Fujitsuka N."/>
            <person name="Fukunaka R."/>
            <person name="Hamada M."/>
            <person name="Harada C."/>
            <person name="Hayashi A."/>
            <person name="Hijishita S."/>
            <person name="Honda M."/>
            <person name="Hosokawa S."/>
            <person name="Ichikawa Y."/>
            <person name="Idonuma A."/>
            <person name="Iijima M."/>
            <person name="Ikeda M."/>
            <person name="Ikeno M."/>
            <person name="Ito K."/>
            <person name="Ito S."/>
            <person name="Ito T."/>
            <person name="Ito Y."/>
            <person name="Ito Y."/>
            <person name="Iwabuchi A."/>
            <person name="Kamiya K."/>
            <person name="Karasawa W."/>
            <person name="Kurita K."/>
            <person name="Katagiri S."/>
            <person name="Kikuta A."/>
            <person name="Kobayashi H."/>
            <person name="Kobayashi N."/>
            <person name="Machita K."/>
            <person name="Maehara T."/>
            <person name="Masukawa M."/>
            <person name="Mizubayashi T."/>
            <person name="Mukai Y."/>
            <person name="Nagasaki H."/>
            <person name="Nagata Y."/>
            <person name="Naito S."/>
            <person name="Nakashima M."/>
            <person name="Nakama Y."/>
            <person name="Nakamichi Y."/>
            <person name="Nakamura M."/>
            <person name="Meguro A."/>
            <person name="Negishi M."/>
            <person name="Ohta I."/>
            <person name="Ohta T."/>
            <person name="Okamoto M."/>
            <person name="Ono N."/>
            <person name="Saji S."/>
            <person name="Sakaguchi M."/>
            <person name="Sakai K."/>
            <person name="Shibata M."/>
            <person name="Shimokawa T."/>
            <person name="Song J."/>
            <person name="Takazaki Y."/>
            <person name="Terasawa K."/>
            <person name="Tsugane M."/>
            <person name="Tsuji K."/>
            <person name="Ueda S."/>
            <person name="Waki K."/>
            <person name="Yamagata H."/>
            <person name="Yamamoto M."/>
            <person name="Yamamoto S."/>
            <person name="Yamane H."/>
            <person name="Yoshiki S."/>
            <person name="Yoshihara R."/>
            <person name="Yukawa K."/>
            <person name="Zhong H."/>
            <person name="Yano M."/>
            <person name="Yuan Q."/>
            <person name="Ouyang S."/>
            <person name="Liu J."/>
            <person name="Jones K.M."/>
            <person name="Gansberger K."/>
            <person name="Moffat K."/>
            <person name="Hill J."/>
            <person name="Bera J."/>
            <person name="Fadrosh D."/>
            <person name="Jin S."/>
            <person name="Johri S."/>
            <person name="Kim M."/>
            <person name="Overton L."/>
            <person name="Reardon M."/>
            <person name="Tsitrin T."/>
            <person name="Vuong H."/>
            <person name="Weaver B."/>
            <person name="Ciecko A."/>
            <person name="Tallon L."/>
            <person name="Jackson J."/>
            <person name="Pai G."/>
            <person name="Aken S.V."/>
            <person name="Utterback T."/>
            <person name="Reidmuller S."/>
            <person name="Feldblyum T."/>
            <person name="Hsiao J."/>
            <person name="Zismann V."/>
            <person name="Iobst S."/>
            <person name="de Vazeille A.R."/>
            <person name="Buell C.R."/>
            <person name="Ying K."/>
            <person name="Li Y."/>
            <person name="Lu T."/>
            <person name="Huang Y."/>
            <person name="Zhao Q."/>
            <person name="Feng Q."/>
            <person name="Zhang L."/>
            <person name="Zhu J."/>
            <person name="Weng Q."/>
            <person name="Mu J."/>
            <person name="Lu Y."/>
            <person name="Fan D."/>
            <person name="Liu Y."/>
            <person name="Guan J."/>
            <person name="Zhang Y."/>
            <person name="Yu S."/>
            <person name="Liu X."/>
            <person name="Zhang Y."/>
            <person name="Hong G."/>
            <person name="Han B."/>
            <person name="Choisne N."/>
            <person name="Demange N."/>
            <person name="Orjeda G."/>
            <person name="Samain S."/>
            <person name="Cattolico L."/>
            <person name="Pelletier E."/>
            <person name="Couloux A."/>
            <person name="Segurens B."/>
            <person name="Wincker P."/>
            <person name="D'Hont A."/>
            <person name="Scarpelli C."/>
            <person name="Weissenbach J."/>
            <person name="Salanoubat M."/>
            <person name="Quetier F."/>
            <person name="Yu Y."/>
            <person name="Kim H.R."/>
            <person name="Rambo T."/>
            <person name="Currie J."/>
            <person name="Collura K."/>
            <person name="Luo M."/>
            <person name="Yang T."/>
            <person name="Ammiraju J.S.S."/>
            <person name="Engler F."/>
            <person name="Soderlund C."/>
            <person name="Wing R.A."/>
            <person name="Palmer L.E."/>
            <person name="de la Bastide M."/>
            <person name="Spiegel L."/>
            <person name="Nascimento L."/>
            <person name="Zutavern T."/>
            <person name="O'Shaughnessy A."/>
            <person name="Dike S."/>
            <person name="Dedhia N."/>
            <person name="Preston R."/>
            <person name="Balija V."/>
            <person name="McCombie W.R."/>
            <person name="Chow T."/>
            <person name="Chen H."/>
            <person name="Chung M."/>
            <person name="Chen C."/>
            <person name="Shaw J."/>
            <person name="Wu H."/>
            <person name="Hsiao K."/>
            <person name="Chao Y."/>
            <person name="Chu M."/>
            <person name="Cheng C."/>
            <person name="Hour A."/>
            <person name="Lee P."/>
            <person name="Lin S."/>
            <person name="Lin Y."/>
            <person name="Liou J."/>
            <person name="Liu S."/>
            <person name="Hsing Y."/>
            <person name="Raghuvanshi S."/>
            <person name="Mohanty A."/>
            <person name="Bharti A.K."/>
            <person name="Gaur A."/>
            <person name="Gupta V."/>
            <person name="Kumar D."/>
            <person name="Ravi V."/>
            <person name="Vij S."/>
            <person name="Kapur A."/>
            <person name="Khurana P."/>
            <person name="Khurana P."/>
            <person name="Khurana J.P."/>
            <person name="Tyagi A.K."/>
            <person name="Gaikwad K."/>
            <person name="Singh A."/>
            <person name="Dalal V."/>
            <person name="Srivastava S."/>
            <person name="Dixit A."/>
            <person name="Pal A.K."/>
            <person name="Ghazi I.A."/>
            <person name="Yadav M."/>
            <person name="Pandit A."/>
            <person name="Bhargava A."/>
            <person name="Sureshbabu K."/>
            <person name="Batra K."/>
            <person name="Sharma T.R."/>
            <person name="Mohapatra T."/>
            <person name="Singh N.K."/>
            <person name="Messing J."/>
            <person name="Nelson A.B."/>
            <person name="Fuks G."/>
            <person name="Kavchok S."/>
            <person name="Keizer G."/>
            <person name="Linton E."/>
            <person name="Llaca V."/>
            <person name="Song R."/>
            <person name="Tanyolac B."/>
            <person name="Young S."/>
            <person name="Ho-Il K."/>
            <person name="Hahn J.H."/>
            <person name="Sangsakoo G."/>
            <person name="Vanavichit A."/>
            <person name="de Mattos Luiz.A.T."/>
            <person name="Zimmer P.D."/>
            <person name="Malone G."/>
            <person name="Dellagostin O."/>
            <person name="de Oliveira A.C."/>
            <person name="Bevan M."/>
            <person name="Bancroft I."/>
            <person name="Minx P."/>
            <person name="Cordum H."/>
            <person name="Wilson R."/>
            <person name="Cheng Z."/>
            <person name="Jin W."/>
            <person name="Jiang J."/>
            <person name="Leong S.A."/>
            <person name="Iwama H."/>
            <person name="Gojobori T."/>
            <person name="Itoh T."/>
            <person name="Niimura Y."/>
            <person name="Fujii Y."/>
            <person name="Habara T."/>
            <person name="Sakai H."/>
            <person name="Sato Y."/>
            <person name="Wilson G."/>
            <person name="Kumar K."/>
            <person name="McCouch S."/>
            <person name="Juretic N."/>
            <person name="Hoen D."/>
            <person name="Wright S."/>
            <person name="Bruskiewich R."/>
            <person name="Bureau T."/>
            <person name="Miyao A."/>
            <person name="Hirochika H."/>
            <person name="Nishikawa T."/>
            <person name="Kadowaki K."/>
            <person name="Sugiura M."/>
            <person name="Burr B."/>
            <person name="Sasaki T."/>
        </authorList>
    </citation>
    <scope>NUCLEOTIDE SEQUENCE [LARGE SCALE GENOMIC DNA]</scope>
    <source>
        <strain evidence="2">cv. Nipponbare</strain>
    </source>
</reference>
<dbReference type="Proteomes" id="UP000059680">
    <property type="component" value="Chromosome 2"/>
</dbReference>
<dbReference type="PaxDb" id="39947-A0A0P0VG59"/>
<accession>A0A0P0VG59</accession>
<dbReference type="EMBL" id="AP014958">
    <property type="protein sequence ID" value="BAS77540.1"/>
    <property type="molecule type" value="Genomic_DNA"/>
</dbReference>
<proteinExistence type="predicted"/>
<dbReference type="eggNOG" id="ENOG502R8Q3">
    <property type="taxonomic scope" value="Eukaryota"/>
</dbReference>
<dbReference type="AlphaFoldDB" id="A0A0P0VG59"/>
<evidence type="ECO:0000313" key="2">
    <source>
        <dbReference type="Proteomes" id="UP000059680"/>
    </source>
</evidence>
<keyword evidence="2" id="KW-1185">Reference proteome</keyword>
<reference evidence="1 2" key="3">
    <citation type="journal article" date="2013" name="Rice">
        <title>Improvement of the Oryza sativa Nipponbare reference genome using next generation sequence and optical map data.</title>
        <authorList>
            <person name="Kawahara Y."/>
            <person name="de la Bastide M."/>
            <person name="Hamilton J.P."/>
            <person name="Kanamori H."/>
            <person name="McCombie W.R."/>
            <person name="Ouyang S."/>
            <person name="Schwartz D.C."/>
            <person name="Tanaka T."/>
            <person name="Wu J."/>
            <person name="Zhou S."/>
            <person name="Childs K.L."/>
            <person name="Davidson R.M."/>
            <person name="Lin H."/>
            <person name="Quesada-Ocampo L."/>
            <person name="Vaillancourt B."/>
            <person name="Sakai H."/>
            <person name="Lee S.S."/>
            <person name="Kim J."/>
            <person name="Numa H."/>
            <person name="Itoh T."/>
            <person name="Buell C.R."/>
            <person name="Matsumoto T."/>
        </authorList>
    </citation>
    <scope>NUCLEOTIDE SEQUENCE [LARGE SCALE GENOMIC DNA]</scope>
    <source>
        <strain evidence="2">cv. Nipponbare</strain>
    </source>
</reference>